<evidence type="ECO:0000256" key="1">
    <source>
        <dbReference type="SAM" id="MobiDB-lite"/>
    </source>
</evidence>
<organism evidence="2 3">
    <name type="scientific">Temnothorax curvispinosus</name>
    <dbReference type="NCBI Taxonomy" id="300111"/>
    <lineage>
        <taxon>Eukaryota</taxon>
        <taxon>Metazoa</taxon>
        <taxon>Ecdysozoa</taxon>
        <taxon>Arthropoda</taxon>
        <taxon>Hexapoda</taxon>
        <taxon>Insecta</taxon>
        <taxon>Pterygota</taxon>
        <taxon>Neoptera</taxon>
        <taxon>Endopterygota</taxon>
        <taxon>Hymenoptera</taxon>
        <taxon>Apocrita</taxon>
        <taxon>Aculeata</taxon>
        <taxon>Formicoidea</taxon>
        <taxon>Formicidae</taxon>
        <taxon>Myrmicinae</taxon>
        <taxon>Temnothorax</taxon>
    </lineage>
</organism>
<accession>A0A6J1RDA5</accession>
<dbReference type="GeneID" id="112466736"/>
<name>A0A6J1RDA5_9HYME</name>
<dbReference type="Proteomes" id="UP000504618">
    <property type="component" value="Unplaced"/>
</dbReference>
<evidence type="ECO:0000313" key="3">
    <source>
        <dbReference type="RefSeq" id="XP_024890775.1"/>
    </source>
</evidence>
<gene>
    <name evidence="3" type="primary">LOC112466736</name>
</gene>
<protein>
    <submittedName>
        <fullName evidence="3">Uncharacterized protein LOC112466736</fullName>
    </submittedName>
</protein>
<evidence type="ECO:0000313" key="2">
    <source>
        <dbReference type="Proteomes" id="UP000504618"/>
    </source>
</evidence>
<keyword evidence="2" id="KW-1185">Reference proteome</keyword>
<dbReference type="AlphaFoldDB" id="A0A6J1RDA5"/>
<feature type="region of interest" description="Disordered" evidence="1">
    <location>
        <begin position="1"/>
        <end position="25"/>
    </location>
</feature>
<dbReference type="RefSeq" id="XP_024890775.1">
    <property type="nucleotide sequence ID" value="XM_025035007.1"/>
</dbReference>
<feature type="compositionally biased region" description="Polar residues" evidence="1">
    <location>
        <begin position="1"/>
        <end position="13"/>
    </location>
</feature>
<sequence>MRDAQNASMSQGVKNVKDDDHGNPGKNLRFCRVLSVALSGIIRHSANINFRDRCLALSRSSNSSSAQAAFAADLLSIVSRDDARKKTDGGRDCEGHEIFD</sequence>
<reference evidence="3" key="1">
    <citation type="submission" date="2025-08" db="UniProtKB">
        <authorList>
            <consortium name="RefSeq"/>
        </authorList>
    </citation>
    <scope>IDENTIFICATION</scope>
    <source>
        <tissue evidence="3">Whole body</tissue>
    </source>
</reference>
<proteinExistence type="predicted"/>